<protein>
    <recommendedName>
        <fullName evidence="1">GIY-YIG domain-containing protein</fullName>
    </recommendedName>
</protein>
<name>A0A026WI65_OOCBI</name>
<evidence type="ECO:0000259" key="1">
    <source>
        <dbReference type="PROSITE" id="PS50164"/>
    </source>
</evidence>
<sequence>MISCNLRRMNVDVAFSVPKKLDCLIRRGKDKLEFRKQTNLVYQINCRECDALYIGQTKRSLETRVGEHRRNINLS</sequence>
<reference evidence="2 3" key="1">
    <citation type="journal article" date="2014" name="Curr. Biol.">
        <title>The genome of the clonal raider ant Cerapachys biroi.</title>
        <authorList>
            <person name="Oxley P.R."/>
            <person name="Ji L."/>
            <person name="Fetter-Pruneda I."/>
            <person name="McKenzie S.K."/>
            <person name="Li C."/>
            <person name="Hu H."/>
            <person name="Zhang G."/>
            <person name="Kronauer D.J."/>
        </authorList>
    </citation>
    <scope>NUCLEOTIDE SEQUENCE [LARGE SCALE GENOMIC DNA]</scope>
</reference>
<dbReference type="SUPFAM" id="SSF82771">
    <property type="entry name" value="GIY-YIG endonuclease"/>
    <property type="match status" value="1"/>
</dbReference>
<keyword evidence="3" id="KW-1185">Reference proteome</keyword>
<dbReference type="InterPro" id="IPR000305">
    <property type="entry name" value="GIY-YIG_endonuc"/>
</dbReference>
<dbReference type="InterPro" id="IPR035901">
    <property type="entry name" value="GIY-YIG_endonuc_sf"/>
</dbReference>
<evidence type="ECO:0000313" key="2">
    <source>
        <dbReference type="EMBL" id="EZA55361.1"/>
    </source>
</evidence>
<proteinExistence type="predicted"/>
<organism evidence="2 3">
    <name type="scientific">Ooceraea biroi</name>
    <name type="common">Clonal raider ant</name>
    <name type="synonym">Cerapachys biroi</name>
    <dbReference type="NCBI Taxonomy" id="2015173"/>
    <lineage>
        <taxon>Eukaryota</taxon>
        <taxon>Metazoa</taxon>
        <taxon>Ecdysozoa</taxon>
        <taxon>Arthropoda</taxon>
        <taxon>Hexapoda</taxon>
        <taxon>Insecta</taxon>
        <taxon>Pterygota</taxon>
        <taxon>Neoptera</taxon>
        <taxon>Endopterygota</taxon>
        <taxon>Hymenoptera</taxon>
        <taxon>Apocrita</taxon>
        <taxon>Aculeata</taxon>
        <taxon>Formicoidea</taxon>
        <taxon>Formicidae</taxon>
        <taxon>Dorylinae</taxon>
        <taxon>Ooceraea</taxon>
    </lineage>
</organism>
<gene>
    <name evidence="2" type="ORF">X777_04814</name>
</gene>
<dbReference type="EMBL" id="KK107209">
    <property type="protein sequence ID" value="EZA55361.1"/>
    <property type="molecule type" value="Genomic_DNA"/>
</dbReference>
<dbReference type="PROSITE" id="PS50164">
    <property type="entry name" value="GIY_YIG"/>
    <property type="match status" value="1"/>
</dbReference>
<accession>A0A026WI65</accession>
<feature type="domain" description="GIY-YIG" evidence="1">
    <location>
        <begin position="37"/>
        <end position="75"/>
    </location>
</feature>
<dbReference type="Proteomes" id="UP000053097">
    <property type="component" value="Unassembled WGS sequence"/>
</dbReference>
<evidence type="ECO:0000313" key="3">
    <source>
        <dbReference type="Proteomes" id="UP000053097"/>
    </source>
</evidence>
<dbReference type="AlphaFoldDB" id="A0A026WI65"/>